<reference evidence="3" key="1">
    <citation type="submission" date="2016-11" db="UniProtKB">
        <authorList>
            <consortium name="WormBaseParasite"/>
        </authorList>
    </citation>
    <scope>IDENTIFICATION</scope>
</reference>
<feature type="domain" description="Tudor" evidence="1">
    <location>
        <begin position="110"/>
        <end position="165"/>
    </location>
</feature>
<dbReference type="SUPFAM" id="SSF63748">
    <property type="entry name" value="Tudor/PWWP/MBT"/>
    <property type="match status" value="1"/>
</dbReference>
<keyword evidence="2" id="KW-1185">Reference proteome</keyword>
<dbReference type="InterPro" id="IPR002999">
    <property type="entry name" value="Tudor"/>
</dbReference>
<dbReference type="AlphaFoldDB" id="A0A1I8FJH7"/>
<dbReference type="InterPro" id="IPR035437">
    <property type="entry name" value="SNase_OB-fold_sf"/>
</dbReference>
<sequence>MDPDRPFVPLPLQPSRYASIGLPPTSEPCPVEATDILDLPCVVSLQLLPLDSAGRSANERLASTCQSDLSAALCAAICTTGCRLRAPGSHRCLKAWIFVRLRGEILRGRRVYRAEVLLFKEDTMLVYFVDYGNAEYMSLARSECNLRQPLFLDEPCLAVRCRLQGLVRHPIATLDDLPTRKSLRSGDQLPRRYRSCS</sequence>
<dbReference type="Gene3D" id="2.40.50.90">
    <property type="match status" value="1"/>
</dbReference>
<organism evidence="2 3">
    <name type="scientific">Macrostomum lignano</name>
    <dbReference type="NCBI Taxonomy" id="282301"/>
    <lineage>
        <taxon>Eukaryota</taxon>
        <taxon>Metazoa</taxon>
        <taxon>Spiralia</taxon>
        <taxon>Lophotrochozoa</taxon>
        <taxon>Platyhelminthes</taxon>
        <taxon>Rhabditophora</taxon>
        <taxon>Macrostomorpha</taxon>
        <taxon>Macrostomida</taxon>
        <taxon>Macrostomidae</taxon>
        <taxon>Macrostomum</taxon>
    </lineage>
</organism>
<evidence type="ECO:0000313" key="3">
    <source>
        <dbReference type="WBParaSite" id="maker-unitig_36962-snap-gene-0.1-mRNA-1"/>
    </source>
</evidence>
<accession>A0A1I8FJH7</accession>
<evidence type="ECO:0000259" key="1">
    <source>
        <dbReference type="Pfam" id="PF00567"/>
    </source>
</evidence>
<dbReference type="Pfam" id="PF00567">
    <property type="entry name" value="TUDOR"/>
    <property type="match status" value="1"/>
</dbReference>
<protein>
    <submittedName>
        <fullName evidence="3">Tudor domain-containing protein</fullName>
    </submittedName>
</protein>
<evidence type="ECO:0000313" key="2">
    <source>
        <dbReference type="Proteomes" id="UP000095280"/>
    </source>
</evidence>
<dbReference type="WBParaSite" id="maker-unitig_36962-snap-gene-0.1-mRNA-1">
    <property type="protein sequence ID" value="maker-unitig_36962-snap-gene-0.1-mRNA-1"/>
    <property type="gene ID" value="maker-unitig_36962-snap-gene-0.1"/>
</dbReference>
<dbReference type="Proteomes" id="UP000095280">
    <property type="component" value="Unplaced"/>
</dbReference>
<dbReference type="Gene3D" id="2.30.30.140">
    <property type="match status" value="1"/>
</dbReference>
<proteinExistence type="predicted"/>
<name>A0A1I8FJH7_9PLAT</name>